<sequence length="162" mass="19256">MVYSCKDNSNPYQQYNYEWYFGGDTSNYMLRHYKDNTRKIYINTDDDFDRQVETISDTLPPSSRVGFHFLYEYIEKMDSTTNFYHIDNPHIGHKSVITYDSLILNYEIANVTIDSCFVYSARSDGNAIYSDLTMYIDFDREIIVRAVFIKNNEVLFQLIEEE</sequence>
<dbReference type="Proteomes" id="UP000245535">
    <property type="component" value="Unassembled WGS sequence"/>
</dbReference>
<dbReference type="RefSeq" id="WP_109615751.1">
    <property type="nucleotide sequence ID" value="NZ_QGDO01000001.1"/>
</dbReference>
<protein>
    <submittedName>
        <fullName evidence="1">Uncharacterized protein</fullName>
    </submittedName>
</protein>
<evidence type="ECO:0000313" key="2">
    <source>
        <dbReference type="Proteomes" id="UP000245535"/>
    </source>
</evidence>
<keyword evidence="2" id="KW-1185">Reference proteome</keyword>
<accession>A0A315ZGG3</accession>
<evidence type="ECO:0000313" key="1">
    <source>
        <dbReference type="EMBL" id="PWJ44243.1"/>
    </source>
</evidence>
<dbReference type="AlphaFoldDB" id="A0A315ZGG3"/>
<dbReference type="EMBL" id="QGDO01000001">
    <property type="protein sequence ID" value="PWJ44243.1"/>
    <property type="molecule type" value="Genomic_DNA"/>
</dbReference>
<gene>
    <name evidence="1" type="ORF">BC781_101593</name>
</gene>
<comment type="caution">
    <text evidence="1">The sequence shown here is derived from an EMBL/GenBank/DDBJ whole genome shotgun (WGS) entry which is preliminary data.</text>
</comment>
<reference evidence="1 2" key="1">
    <citation type="submission" date="2018-03" db="EMBL/GenBank/DDBJ databases">
        <title>Genomic Encyclopedia of Archaeal and Bacterial Type Strains, Phase II (KMG-II): from individual species to whole genera.</title>
        <authorList>
            <person name="Goeker M."/>
        </authorList>
    </citation>
    <scope>NUCLEOTIDE SEQUENCE [LARGE SCALE GENOMIC DNA]</scope>
    <source>
        <strain evidence="1 2">DSM 28229</strain>
    </source>
</reference>
<name>A0A315ZGG3_SEDFL</name>
<proteinExistence type="predicted"/>
<organism evidence="1 2">
    <name type="scientific">Sediminitomix flava</name>
    <dbReference type="NCBI Taxonomy" id="379075"/>
    <lineage>
        <taxon>Bacteria</taxon>
        <taxon>Pseudomonadati</taxon>
        <taxon>Bacteroidota</taxon>
        <taxon>Cytophagia</taxon>
        <taxon>Cytophagales</taxon>
        <taxon>Flammeovirgaceae</taxon>
        <taxon>Sediminitomix</taxon>
    </lineage>
</organism>